<sequence>LGNAGAKSLAVGFGCQAVSPYIGWAINSIVGAFTPTPAPVARRPAPIAGRPTTYRAPVAATSEEDLAQSATAGAETR</sequence>
<accession>X1H5M6</accession>
<evidence type="ECO:0000256" key="1">
    <source>
        <dbReference type="SAM" id="MobiDB-lite"/>
    </source>
</evidence>
<feature type="non-terminal residue" evidence="2">
    <location>
        <position position="1"/>
    </location>
</feature>
<comment type="caution">
    <text evidence="2">The sequence shown here is derived from an EMBL/GenBank/DDBJ whole genome shotgun (WGS) entry which is preliminary data.</text>
</comment>
<name>X1H5M6_9ZZZZ</name>
<reference evidence="2" key="1">
    <citation type="journal article" date="2014" name="Front. Microbiol.">
        <title>High frequency of phylogenetically diverse reductive dehalogenase-homologous genes in deep subseafloor sedimentary metagenomes.</title>
        <authorList>
            <person name="Kawai M."/>
            <person name="Futagami T."/>
            <person name="Toyoda A."/>
            <person name="Takaki Y."/>
            <person name="Nishi S."/>
            <person name="Hori S."/>
            <person name="Arai W."/>
            <person name="Tsubouchi T."/>
            <person name="Morono Y."/>
            <person name="Uchiyama I."/>
            <person name="Ito T."/>
            <person name="Fujiyama A."/>
            <person name="Inagaki F."/>
            <person name="Takami H."/>
        </authorList>
    </citation>
    <scope>NUCLEOTIDE SEQUENCE</scope>
    <source>
        <strain evidence="2">Expedition CK06-06</strain>
    </source>
</reference>
<organism evidence="2">
    <name type="scientific">marine sediment metagenome</name>
    <dbReference type="NCBI Taxonomy" id="412755"/>
    <lineage>
        <taxon>unclassified sequences</taxon>
        <taxon>metagenomes</taxon>
        <taxon>ecological metagenomes</taxon>
    </lineage>
</organism>
<evidence type="ECO:0000313" key="2">
    <source>
        <dbReference type="EMBL" id="GAH40603.1"/>
    </source>
</evidence>
<dbReference type="AlphaFoldDB" id="X1H5M6"/>
<gene>
    <name evidence="2" type="ORF">S03H2_16424</name>
</gene>
<dbReference type="EMBL" id="BARU01008388">
    <property type="protein sequence ID" value="GAH40603.1"/>
    <property type="molecule type" value="Genomic_DNA"/>
</dbReference>
<feature type="region of interest" description="Disordered" evidence="1">
    <location>
        <begin position="42"/>
        <end position="77"/>
    </location>
</feature>
<feature type="compositionally biased region" description="Low complexity" evidence="1">
    <location>
        <begin position="42"/>
        <end position="53"/>
    </location>
</feature>
<protein>
    <submittedName>
        <fullName evidence="2">Uncharacterized protein</fullName>
    </submittedName>
</protein>
<proteinExistence type="predicted"/>